<keyword evidence="1" id="KW-0949">S-adenosyl-L-methionine</keyword>
<dbReference type="OrthoDB" id="10059763at2759"/>
<gene>
    <name evidence="3" type="ORF">LSTR_LSTR015088</name>
</gene>
<sequence length="86" mass="10000">MNDQSSNFCHCFNTGTDEVPDNTRYKQLTFDVKTTSILHGFSGYFSTVLYKDTTLSIHPDTHSPGMFSWFPIYFPIKVRFGVHLKW</sequence>
<dbReference type="InParanoid" id="A0A482XGU6"/>
<evidence type="ECO:0000259" key="2">
    <source>
        <dbReference type="Pfam" id="PF17286"/>
    </source>
</evidence>
<dbReference type="Gene3D" id="2.70.160.11">
    <property type="entry name" value="Hnrnp arginine n-methyltransferase1"/>
    <property type="match status" value="1"/>
</dbReference>
<keyword evidence="4" id="KW-1185">Reference proteome</keyword>
<evidence type="ECO:0000256" key="1">
    <source>
        <dbReference type="ARBA" id="ARBA00022691"/>
    </source>
</evidence>
<dbReference type="Pfam" id="PF17286">
    <property type="entry name" value="PRMT5_C"/>
    <property type="match status" value="1"/>
</dbReference>
<proteinExistence type="predicted"/>
<dbReference type="InterPro" id="IPR025799">
    <property type="entry name" value="Arg_MeTrfase"/>
</dbReference>
<dbReference type="GO" id="GO:0016274">
    <property type="term" value="F:protein-arginine N-methyltransferase activity"/>
    <property type="evidence" value="ECO:0007669"/>
    <property type="project" value="InterPro"/>
</dbReference>
<dbReference type="PANTHER" id="PTHR10738:SF0">
    <property type="entry name" value="PROTEIN ARGININE N-METHYLTRANSFERASE 5"/>
    <property type="match status" value="1"/>
</dbReference>
<dbReference type="STRING" id="195883.A0A482XGU6"/>
<organism evidence="3 4">
    <name type="scientific">Laodelphax striatellus</name>
    <name type="common">Small brown planthopper</name>
    <name type="synonym">Delphax striatella</name>
    <dbReference type="NCBI Taxonomy" id="195883"/>
    <lineage>
        <taxon>Eukaryota</taxon>
        <taxon>Metazoa</taxon>
        <taxon>Ecdysozoa</taxon>
        <taxon>Arthropoda</taxon>
        <taxon>Hexapoda</taxon>
        <taxon>Insecta</taxon>
        <taxon>Pterygota</taxon>
        <taxon>Neoptera</taxon>
        <taxon>Paraneoptera</taxon>
        <taxon>Hemiptera</taxon>
        <taxon>Auchenorrhyncha</taxon>
        <taxon>Fulgoroidea</taxon>
        <taxon>Delphacidae</taxon>
        <taxon>Criomorphinae</taxon>
        <taxon>Laodelphax</taxon>
    </lineage>
</organism>
<dbReference type="SUPFAM" id="SSF53335">
    <property type="entry name" value="S-adenosyl-L-methionine-dependent methyltransferases"/>
    <property type="match status" value="1"/>
</dbReference>
<dbReference type="InterPro" id="IPR029063">
    <property type="entry name" value="SAM-dependent_MTases_sf"/>
</dbReference>
<evidence type="ECO:0000313" key="4">
    <source>
        <dbReference type="Proteomes" id="UP000291343"/>
    </source>
</evidence>
<dbReference type="EMBL" id="QKKF02009571">
    <property type="protein sequence ID" value="RZF45255.1"/>
    <property type="molecule type" value="Genomic_DNA"/>
</dbReference>
<reference evidence="3 4" key="1">
    <citation type="journal article" date="2017" name="Gigascience">
        <title>Genome sequence of the small brown planthopper, Laodelphax striatellus.</title>
        <authorList>
            <person name="Zhu J."/>
            <person name="Jiang F."/>
            <person name="Wang X."/>
            <person name="Yang P."/>
            <person name="Bao Y."/>
            <person name="Zhao W."/>
            <person name="Wang W."/>
            <person name="Lu H."/>
            <person name="Wang Q."/>
            <person name="Cui N."/>
            <person name="Li J."/>
            <person name="Chen X."/>
            <person name="Luo L."/>
            <person name="Yu J."/>
            <person name="Kang L."/>
            <person name="Cui F."/>
        </authorList>
    </citation>
    <scope>NUCLEOTIDE SEQUENCE [LARGE SCALE GENOMIC DNA]</scope>
    <source>
        <strain evidence="3">Lst14</strain>
    </source>
</reference>
<dbReference type="InterPro" id="IPR035248">
    <property type="entry name" value="PRMT5_C"/>
</dbReference>
<dbReference type="AlphaFoldDB" id="A0A482XGU6"/>
<feature type="domain" description="PRMT5 oligomerisation" evidence="2">
    <location>
        <begin position="9"/>
        <end position="80"/>
    </location>
</feature>
<dbReference type="PANTHER" id="PTHR10738">
    <property type="entry name" value="PROTEIN ARGININE N-METHYLTRANSFERASE 5"/>
    <property type="match status" value="1"/>
</dbReference>
<dbReference type="SMR" id="A0A482XGU6"/>
<evidence type="ECO:0000313" key="3">
    <source>
        <dbReference type="EMBL" id="RZF45255.1"/>
    </source>
</evidence>
<dbReference type="GO" id="GO:0005829">
    <property type="term" value="C:cytosol"/>
    <property type="evidence" value="ECO:0007669"/>
    <property type="project" value="TreeGrafter"/>
</dbReference>
<dbReference type="GO" id="GO:0005634">
    <property type="term" value="C:nucleus"/>
    <property type="evidence" value="ECO:0007669"/>
    <property type="project" value="TreeGrafter"/>
</dbReference>
<protein>
    <recommendedName>
        <fullName evidence="2">PRMT5 oligomerisation domain-containing protein</fullName>
    </recommendedName>
</protein>
<name>A0A482XGU6_LAOST</name>
<dbReference type="GO" id="GO:0006355">
    <property type="term" value="P:regulation of DNA-templated transcription"/>
    <property type="evidence" value="ECO:0007669"/>
    <property type="project" value="TreeGrafter"/>
</dbReference>
<comment type="caution">
    <text evidence="3">The sequence shown here is derived from an EMBL/GenBank/DDBJ whole genome shotgun (WGS) entry which is preliminary data.</text>
</comment>
<accession>A0A482XGU6</accession>
<dbReference type="Proteomes" id="UP000291343">
    <property type="component" value="Unassembled WGS sequence"/>
</dbReference>